<dbReference type="InterPro" id="IPR025110">
    <property type="entry name" value="AMP-bd_C"/>
</dbReference>
<comment type="caution">
    <text evidence="2">The sequence shown here is derived from an EMBL/GenBank/DDBJ whole genome shotgun (WGS) entry which is preliminary data.</text>
</comment>
<dbReference type="EMBL" id="MEHK01000004">
    <property type="protein sequence ID" value="OEJ21757.1"/>
    <property type="molecule type" value="Genomic_DNA"/>
</dbReference>
<gene>
    <name evidence="2" type="ORF">BGK67_35595</name>
</gene>
<dbReference type="Gene3D" id="3.40.50.12780">
    <property type="entry name" value="N-terminal domain of ligase-like"/>
    <property type="match status" value="1"/>
</dbReference>
<dbReference type="GO" id="GO:0044550">
    <property type="term" value="P:secondary metabolite biosynthetic process"/>
    <property type="evidence" value="ECO:0007669"/>
    <property type="project" value="TreeGrafter"/>
</dbReference>
<dbReference type="PANTHER" id="PTHR45527">
    <property type="entry name" value="NONRIBOSOMAL PEPTIDE SYNTHETASE"/>
    <property type="match status" value="1"/>
</dbReference>
<evidence type="ECO:0000313" key="2">
    <source>
        <dbReference type="EMBL" id="OEJ21757.1"/>
    </source>
</evidence>
<dbReference type="Pfam" id="PF13193">
    <property type="entry name" value="AMP-binding_C"/>
    <property type="match status" value="1"/>
</dbReference>
<dbReference type="GO" id="GO:0005829">
    <property type="term" value="C:cytosol"/>
    <property type="evidence" value="ECO:0007669"/>
    <property type="project" value="TreeGrafter"/>
</dbReference>
<keyword evidence="3" id="KW-1185">Reference proteome</keyword>
<dbReference type="SUPFAM" id="SSF56801">
    <property type="entry name" value="Acetyl-CoA synthetase-like"/>
    <property type="match status" value="1"/>
</dbReference>
<name>A0A1E5NZN4_9ACTN</name>
<accession>A0A1E5NZN4</accession>
<dbReference type="GO" id="GO:0031177">
    <property type="term" value="F:phosphopantetheine binding"/>
    <property type="evidence" value="ECO:0007669"/>
    <property type="project" value="TreeGrafter"/>
</dbReference>
<dbReference type="GO" id="GO:0043041">
    <property type="term" value="P:amino acid activation for nonribosomal peptide biosynthetic process"/>
    <property type="evidence" value="ECO:0007669"/>
    <property type="project" value="TreeGrafter"/>
</dbReference>
<organism evidence="2 3">
    <name type="scientific">Streptomyces subrutilus</name>
    <dbReference type="NCBI Taxonomy" id="36818"/>
    <lineage>
        <taxon>Bacteria</taxon>
        <taxon>Bacillati</taxon>
        <taxon>Actinomycetota</taxon>
        <taxon>Actinomycetes</taxon>
        <taxon>Kitasatosporales</taxon>
        <taxon>Streptomycetaceae</taxon>
        <taxon>Streptomyces</taxon>
    </lineage>
</organism>
<dbReference type="STRING" id="36818.BGK67_35595"/>
<sequence>MYRTGDLVRYRADGSLQYCGRTDHQVKIRGHRIELGEIEAVAAGHPAVLECAAVVREDVPGDPYVHLYYVPSTTAGDARGSRASGAVLPAVMWPGRVTELPALPHTPNEKVDRLALTRLVATDAPPLCRW</sequence>
<dbReference type="Proteomes" id="UP000095705">
    <property type="component" value="Unassembled WGS sequence"/>
</dbReference>
<protein>
    <recommendedName>
        <fullName evidence="1">AMP-binding enzyme C-terminal domain-containing protein</fullName>
    </recommendedName>
</protein>
<evidence type="ECO:0000259" key="1">
    <source>
        <dbReference type="Pfam" id="PF13193"/>
    </source>
</evidence>
<dbReference type="Gene3D" id="3.30.300.30">
    <property type="match status" value="1"/>
</dbReference>
<feature type="domain" description="AMP-binding enzyme C-terminal" evidence="1">
    <location>
        <begin position="37"/>
        <end position="110"/>
    </location>
</feature>
<reference evidence="2 3" key="1">
    <citation type="submission" date="2016-08" db="EMBL/GenBank/DDBJ databases">
        <title>The complete genome of Streptomyces subrutilus 10-1-1.</title>
        <authorList>
            <person name="Chen X."/>
        </authorList>
    </citation>
    <scope>NUCLEOTIDE SEQUENCE [LARGE SCALE GENOMIC DNA]</scope>
    <source>
        <strain evidence="2 3">10-1-1</strain>
    </source>
</reference>
<dbReference type="InterPro" id="IPR042099">
    <property type="entry name" value="ANL_N_sf"/>
</dbReference>
<evidence type="ECO:0000313" key="3">
    <source>
        <dbReference type="Proteomes" id="UP000095705"/>
    </source>
</evidence>
<dbReference type="AlphaFoldDB" id="A0A1E5NZN4"/>
<dbReference type="InterPro" id="IPR045851">
    <property type="entry name" value="AMP-bd_C_sf"/>
</dbReference>
<dbReference type="PANTHER" id="PTHR45527:SF1">
    <property type="entry name" value="FATTY ACID SYNTHASE"/>
    <property type="match status" value="1"/>
</dbReference>
<proteinExistence type="predicted"/>